<dbReference type="GO" id="GO:0004222">
    <property type="term" value="F:metalloendopeptidase activity"/>
    <property type="evidence" value="ECO:0007669"/>
    <property type="project" value="TreeGrafter"/>
</dbReference>
<organism evidence="4 5">
    <name type="scientific">Nonlabens tegetincola</name>
    <dbReference type="NCBI Taxonomy" id="323273"/>
    <lineage>
        <taxon>Bacteria</taxon>
        <taxon>Pseudomonadati</taxon>
        <taxon>Bacteroidota</taxon>
        <taxon>Flavobacteriia</taxon>
        <taxon>Flavobacteriales</taxon>
        <taxon>Flavobacteriaceae</taxon>
        <taxon>Nonlabens</taxon>
    </lineage>
</organism>
<dbReference type="RefSeq" id="WP_042276992.1">
    <property type="nucleotide sequence ID" value="NZ_BBML01000001.1"/>
</dbReference>
<sequence>MAKRKKKKGNEFSRKKSRWTSHYRMVVLNDDTFEERFSLKLNRLNVFFITAISALLLIVLTTLLIAFTPLREYIPGYSNAKTKSTAVQLTKETDSLRQVLATKDEQYNRIKKILLGDLTFEEYESTTAEDSTTTIQAVPDLSPSEQENELRNEVAKVDRYNILNDASVRTEFVLFTPVSGSLTGSFNPEEDHYAVDIAASVGTPIKAAADGTVIFSGWTVETGYTVIIEHAFGLITVYKHAGELLKQQNDRVESGEVIASIGNTGELTTGPHLHFEIWSDGYPLDPSNFISFK</sequence>
<keyword evidence="2" id="KW-1133">Transmembrane helix</keyword>
<proteinExistence type="predicted"/>
<reference evidence="4" key="1">
    <citation type="journal article" date="2014" name="Genome Announc.">
        <title>Draft Genome Sequences of Marine Flavobacterium Nonlabens Strains NR17, NR24, NR27, NR32, NR33, and Ara13.</title>
        <authorList>
            <person name="Nakanishi M."/>
            <person name="Meirelles P."/>
            <person name="Suzuki R."/>
            <person name="Takatani N."/>
            <person name="Mino S."/>
            <person name="Suda W."/>
            <person name="Oshima K."/>
            <person name="Hattori M."/>
            <person name="Ohkuma M."/>
            <person name="Hosokawa M."/>
            <person name="Miyashita K."/>
            <person name="Thompson F.L."/>
            <person name="Niwa A."/>
            <person name="Sawabe T."/>
            <person name="Sawabe T."/>
        </authorList>
    </citation>
    <scope>NUCLEOTIDE SEQUENCE [LARGE SCALE GENOMIC DNA]</scope>
    <source>
        <strain evidence="4">JCM 19294</strain>
    </source>
</reference>
<dbReference type="Pfam" id="PF01551">
    <property type="entry name" value="Peptidase_M23"/>
    <property type="match status" value="1"/>
</dbReference>
<keyword evidence="5" id="KW-1185">Reference proteome</keyword>
<dbReference type="Proteomes" id="UP000029221">
    <property type="component" value="Unassembled WGS sequence"/>
</dbReference>
<evidence type="ECO:0000259" key="3">
    <source>
        <dbReference type="Pfam" id="PF01551"/>
    </source>
</evidence>
<dbReference type="InterPro" id="IPR050570">
    <property type="entry name" value="Cell_wall_metabolism_enzyme"/>
</dbReference>
<dbReference type="AlphaFoldDB" id="A0A090PYZ2"/>
<keyword evidence="2" id="KW-0472">Membrane</keyword>
<dbReference type="CDD" id="cd12797">
    <property type="entry name" value="M23_peptidase"/>
    <property type="match status" value="1"/>
</dbReference>
<dbReference type="eggNOG" id="COG0739">
    <property type="taxonomic scope" value="Bacteria"/>
</dbReference>
<evidence type="ECO:0000256" key="1">
    <source>
        <dbReference type="ARBA" id="ARBA00022729"/>
    </source>
</evidence>
<gene>
    <name evidence="4" type="ORF">JCM19294_2841</name>
</gene>
<dbReference type="EMBL" id="BBML01000001">
    <property type="protein sequence ID" value="GAK96059.1"/>
    <property type="molecule type" value="Genomic_DNA"/>
</dbReference>
<name>A0A090PYZ2_9FLAO</name>
<evidence type="ECO:0000256" key="2">
    <source>
        <dbReference type="SAM" id="Phobius"/>
    </source>
</evidence>
<protein>
    <submittedName>
        <fullName evidence="4">Membrane proteins related to metalloendopeptidases</fullName>
    </submittedName>
</protein>
<accession>A0A090PYZ2</accession>
<feature type="domain" description="M23ase beta-sheet core" evidence="3">
    <location>
        <begin position="191"/>
        <end position="286"/>
    </location>
</feature>
<dbReference type="PANTHER" id="PTHR21666:SF289">
    <property type="entry name" value="L-ALA--D-GLU ENDOPEPTIDASE"/>
    <property type="match status" value="1"/>
</dbReference>
<comment type="caution">
    <text evidence="4">The sequence shown here is derived from an EMBL/GenBank/DDBJ whole genome shotgun (WGS) entry which is preliminary data.</text>
</comment>
<evidence type="ECO:0000313" key="4">
    <source>
        <dbReference type="EMBL" id="GAK96059.1"/>
    </source>
</evidence>
<keyword evidence="2" id="KW-0812">Transmembrane</keyword>
<feature type="transmembrane region" description="Helical" evidence="2">
    <location>
        <begin position="46"/>
        <end position="67"/>
    </location>
</feature>
<dbReference type="PANTHER" id="PTHR21666">
    <property type="entry name" value="PEPTIDASE-RELATED"/>
    <property type="match status" value="1"/>
</dbReference>
<keyword evidence="1" id="KW-0732">Signal</keyword>
<dbReference type="SUPFAM" id="SSF51261">
    <property type="entry name" value="Duplicated hybrid motif"/>
    <property type="match status" value="1"/>
</dbReference>
<dbReference type="Gene3D" id="2.70.70.10">
    <property type="entry name" value="Glucose Permease (Domain IIA)"/>
    <property type="match status" value="1"/>
</dbReference>
<evidence type="ECO:0000313" key="5">
    <source>
        <dbReference type="Proteomes" id="UP000029221"/>
    </source>
</evidence>
<dbReference type="InterPro" id="IPR011055">
    <property type="entry name" value="Dup_hybrid_motif"/>
</dbReference>
<dbReference type="STRING" id="319236.BST91_10635"/>
<dbReference type="InterPro" id="IPR016047">
    <property type="entry name" value="M23ase_b-sheet_dom"/>
</dbReference>